<evidence type="ECO:0000256" key="3">
    <source>
        <dbReference type="ARBA" id="ARBA00022723"/>
    </source>
</evidence>
<accession>A0A8H7JAQ2</accession>
<dbReference type="PROSITE" id="PS00086">
    <property type="entry name" value="CYTOCHROME_P450"/>
    <property type="match status" value="1"/>
</dbReference>
<dbReference type="Pfam" id="PF00067">
    <property type="entry name" value="p450"/>
    <property type="match status" value="2"/>
</dbReference>
<evidence type="ECO:0000256" key="5">
    <source>
        <dbReference type="PIRSR" id="PIRSR602401-1"/>
    </source>
</evidence>
<evidence type="ECO:0000256" key="4">
    <source>
        <dbReference type="ARBA" id="ARBA00023004"/>
    </source>
</evidence>
<dbReference type="EMBL" id="RZGK01000004">
    <property type="protein sequence ID" value="KAF9699598.1"/>
    <property type="molecule type" value="Genomic_DNA"/>
</dbReference>
<dbReference type="PANTHER" id="PTHR24305">
    <property type="entry name" value="CYTOCHROME P450"/>
    <property type="match status" value="1"/>
</dbReference>
<dbReference type="Proteomes" id="UP000651452">
    <property type="component" value="Unassembled WGS sequence"/>
</dbReference>
<organism evidence="7 8">
    <name type="scientific">Ascochyta lentis</name>
    <dbReference type="NCBI Taxonomy" id="205686"/>
    <lineage>
        <taxon>Eukaryota</taxon>
        <taxon>Fungi</taxon>
        <taxon>Dikarya</taxon>
        <taxon>Ascomycota</taxon>
        <taxon>Pezizomycotina</taxon>
        <taxon>Dothideomycetes</taxon>
        <taxon>Pleosporomycetidae</taxon>
        <taxon>Pleosporales</taxon>
        <taxon>Pleosporineae</taxon>
        <taxon>Didymellaceae</taxon>
        <taxon>Ascochyta</taxon>
    </lineage>
</organism>
<reference evidence="7" key="2">
    <citation type="submission" date="2020-09" db="EMBL/GenBank/DDBJ databases">
        <title>Reference genome assembly for Australian Ascochyta lentis isolate Al4.</title>
        <authorList>
            <person name="Lee R.C."/>
            <person name="Farfan-Caceres L.M."/>
            <person name="Debler J.W."/>
            <person name="Williams A.H."/>
            <person name="Henares B.M."/>
        </authorList>
    </citation>
    <scope>NUCLEOTIDE SEQUENCE</scope>
    <source>
        <strain evidence="7">Al4</strain>
    </source>
</reference>
<evidence type="ECO:0000256" key="1">
    <source>
        <dbReference type="ARBA" id="ARBA00001971"/>
    </source>
</evidence>
<comment type="cofactor">
    <cofactor evidence="1 5">
        <name>heme</name>
        <dbReference type="ChEBI" id="CHEBI:30413"/>
    </cofactor>
</comment>
<dbReference type="GO" id="GO:0016705">
    <property type="term" value="F:oxidoreductase activity, acting on paired donors, with incorporation or reduction of molecular oxygen"/>
    <property type="evidence" value="ECO:0007669"/>
    <property type="project" value="InterPro"/>
</dbReference>
<dbReference type="InterPro" id="IPR017972">
    <property type="entry name" value="Cyt_P450_CS"/>
</dbReference>
<comment type="similarity">
    <text evidence="2 6">Belongs to the cytochrome P450 family.</text>
</comment>
<evidence type="ECO:0000256" key="2">
    <source>
        <dbReference type="ARBA" id="ARBA00010617"/>
    </source>
</evidence>
<dbReference type="InterPro" id="IPR050121">
    <property type="entry name" value="Cytochrome_P450_monoxygenase"/>
</dbReference>
<dbReference type="InterPro" id="IPR002401">
    <property type="entry name" value="Cyt_P450_E_grp-I"/>
</dbReference>
<dbReference type="GO" id="GO:0020037">
    <property type="term" value="F:heme binding"/>
    <property type="evidence" value="ECO:0007669"/>
    <property type="project" value="InterPro"/>
</dbReference>
<proteinExistence type="inferred from homology"/>
<dbReference type="InterPro" id="IPR036396">
    <property type="entry name" value="Cyt_P450_sf"/>
</dbReference>
<feature type="binding site" description="axial binding residue" evidence="5">
    <location>
        <position position="525"/>
    </location>
    <ligand>
        <name>heme</name>
        <dbReference type="ChEBI" id="CHEBI:30413"/>
    </ligand>
    <ligandPart>
        <name>Fe</name>
        <dbReference type="ChEBI" id="CHEBI:18248"/>
    </ligandPart>
</feature>
<keyword evidence="6" id="KW-0560">Oxidoreductase</keyword>
<evidence type="ECO:0000313" key="7">
    <source>
        <dbReference type="EMBL" id="KAF9699598.1"/>
    </source>
</evidence>
<dbReference type="OrthoDB" id="1470350at2759"/>
<evidence type="ECO:0000256" key="6">
    <source>
        <dbReference type="RuleBase" id="RU000461"/>
    </source>
</evidence>
<dbReference type="GO" id="GO:0005506">
    <property type="term" value="F:iron ion binding"/>
    <property type="evidence" value="ECO:0007669"/>
    <property type="project" value="InterPro"/>
</dbReference>
<name>A0A8H7JAQ2_9PLEO</name>
<reference evidence="7" key="1">
    <citation type="submission" date="2018-12" db="EMBL/GenBank/DDBJ databases">
        <authorList>
            <person name="Syme R.A."/>
            <person name="Farfan-Caceres L."/>
            <person name="Lichtenzveig J."/>
        </authorList>
    </citation>
    <scope>NUCLEOTIDE SEQUENCE</scope>
    <source>
        <strain evidence="7">Al4</strain>
    </source>
</reference>
<sequence>MSLLSLFQSPLLVVASLFLGACLLYSWLLPKPIPGIPYNRKATKSVFGDIPDMIDHLNHSTTVTDWIEAQNIKHNSPIVQLFFYVFQKPVVVISDFKESQDILMRRSKEFDKPDMISDLFYGLVREHHSLLKSGDDKFKSQRKWLQDLMSQMFLHGVAGPHLHKTFMELIQMWQEKARLAGSECRPCSVKADITHSALEAIWAAMFGTGETATITMKQVDLLSSVEPGSIKASPDGSLNVPQADRAPAFDAILKLTDTFEGAMRAVSPRFYGWCLPYRFPKLIKLKDQLIIDEIRKAEQRMHDTNGEQGKVFNALDHMLRREKQQAVKESRKPQYYSKAMIAEIFGLLIAGHDTTSTTLMWSMKLLAGHPAVQSNLRASLRTSYSTASAEDRIPTAQEIANTPIHYLDACIEELVRCNQTASLPSRTSTTDAVVLGSVIPKGTRVLFLGFGGGIMKPSYPIADSLRSTNYHNAGGGKVSAWDESDPELLAAFNPDRWLRTDPDGRKIFDATLGPHLAFGAGPRGCFGRKLAYLELRLALTLILWHFELQKVPDHLDSYEAIEQLTRVPVQCYVKLAPAP</sequence>
<keyword evidence="8" id="KW-1185">Reference proteome</keyword>
<dbReference type="InterPro" id="IPR001128">
    <property type="entry name" value="Cyt_P450"/>
</dbReference>
<dbReference type="AlphaFoldDB" id="A0A8H7JAQ2"/>
<keyword evidence="5 6" id="KW-0349">Heme</keyword>
<evidence type="ECO:0008006" key="9">
    <source>
        <dbReference type="Google" id="ProtNLM"/>
    </source>
</evidence>
<comment type="caution">
    <text evidence="7">The sequence shown here is derived from an EMBL/GenBank/DDBJ whole genome shotgun (WGS) entry which is preliminary data.</text>
</comment>
<keyword evidence="4 5" id="KW-0408">Iron</keyword>
<dbReference type="Gene3D" id="1.10.630.10">
    <property type="entry name" value="Cytochrome P450"/>
    <property type="match status" value="1"/>
</dbReference>
<dbReference type="PRINTS" id="PR00385">
    <property type="entry name" value="P450"/>
</dbReference>
<gene>
    <name evidence="7" type="ORF">EKO04_002132</name>
</gene>
<protein>
    <recommendedName>
        <fullName evidence="9">Cytochrome P450</fullName>
    </recommendedName>
</protein>
<dbReference type="PRINTS" id="PR00463">
    <property type="entry name" value="EP450I"/>
</dbReference>
<keyword evidence="6" id="KW-0503">Monooxygenase</keyword>
<dbReference type="GO" id="GO:0004497">
    <property type="term" value="F:monooxygenase activity"/>
    <property type="evidence" value="ECO:0007669"/>
    <property type="project" value="UniProtKB-KW"/>
</dbReference>
<dbReference type="PANTHER" id="PTHR24305:SF232">
    <property type="entry name" value="P450, PUTATIVE (EUROFUNG)-RELATED"/>
    <property type="match status" value="1"/>
</dbReference>
<keyword evidence="3 5" id="KW-0479">Metal-binding</keyword>
<dbReference type="SUPFAM" id="SSF48264">
    <property type="entry name" value="Cytochrome P450"/>
    <property type="match status" value="1"/>
</dbReference>
<evidence type="ECO:0000313" key="8">
    <source>
        <dbReference type="Proteomes" id="UP000651452"/>
    </source>
</evidence>